<evidence type="ECO:0000313" key="6">
    <source>
        <dbReference type="Proteomes" id="UP000774130"/>
    </source>
</evidence>
<keyword evidence="3" id="KW-0804">Transcription</keyword>
<dbReference type="SMART" id="SM00342">
    <property type="entry name" value="HTH_ARAC"/>
    <property type="match status" value="1"/>
</dbReference>
<comment type="caution">
    <text evidence="5">The sequence shown here is derived from an EMBL/GenBank/DDBJ whole genome shotgun (WGS) entry which is preliminary data.</text>
</comment>
<evidence type="ECO:0000256" key="1">
    <source>
        <dbReference type="ARBA" id="ARBA00023015"/>
    </source>
</evidence>
<evidence type="ECO:0000259" key="4">
    <source>
        <dbReference type="PROSITE" id="PS01124"/>
    </source>
</evidence>
<dbReference type="PANTHER" id="PTHR43280">
    <property type="entry name" value="ARAC-FAMILY TRANSCRIPTIONAL REGULATOR"/>
    <property type="match status" value="1"/>
</dbReference>
<evidence type="ECO:0000313" key="5">
    <source>
        <dbReference type="EMBL" id="MBV7392423.1"/>
    </source>
</evidence>
<proteinExistence type="predicted"/>
<dbReference type="InterPro" id="IPR018060">
    <property type="entry name" value="HTH_AraC"/>
</dbReference>
<dbReference type="EMBL" id="JAHUZB010000011">
    <property type="protein sequence ID" value="MBV7392423.1"/>
    <property type="molecule type" value="Genomic_DNA"/>
</dbReference>
<dbReference type="Pfam" id="PF12833">
    <property type="entry name" value="HTH_18"/>
    <property type="match status" value="1"/>
</dbReference>
<dbReference type="RefSeq" id="WP_218327630.1">
    <property type="nucleotide sequence ID" value="NZ_JAHUZB010000011.1"/>
</dbReference>
<keyword evidence="2" id="KW-0238">DNA-binding</keyword>
<feature type="domain" description="HTH araC/xylS-type" evidence="4">
    <location>
        <begin position="192"/>
        <end position="290"/>
    </location>
</feature>
<name>A0ABS6THP5_9ENTE</name>
<accession>A0ABS6THP5</accession>
<evidence type="ECO:0000256" key="2">
    <source>
        <dbReference type="ARBA" id="ARBA00023125"/>
    </source>
</evidence>
<keyword evidence="1" id="KW-0805">Transcription regulation</keyword>
<dbReference type="Proteomes" id="UP000774130">
    <property type="component" value="Unassembled WGS sequence"/>
</dbReference>
<gene>
    <name evidence="5" type="ORF">KUA55_17330</name>
</gene>
<sequence length="304" mass="35296">MSQDLVFDNVQEYSDYLNLLNLHYSLDGYGYSTNTRLHLIDHLIITYSENLPSTGLFYDTHGESIHYGLRFLFSGSELYHMNQDKILLSQEECFLFQPKNAGFYERKTPSTGINFLIPKEILAPKITNFNHHGDKLTCKTGLGKIIFTEILHAEQELHHLSDYQKKLVLMNLIVLIAEWLNETQSETKEFFLQLTDYINQNIFETSLSLESVASAFSKSPRTIQKAFSQKQLTFSKYLSNKRLIAASQELAFGHTAIIDIATKYGFYDSSHFSRSFKHKYKCTPSLYRKKQHKLKERTKKCLLN</sequence>
<dbReference type="PANTHER" id="PTHR43280:SF2">
    <property type="entry name" value="HTH-TYPE TRANSCRIPTIONAL REGULATOR EXSA"/>
    <property type="match status" value="1"/>
</dbReference>
<dbReference type="PROSITE" id="PS00041">
    <property type="entry name" value="HTH_ARAC_FAMILY_1"/>
    <property type="match status" value="1"/>
</dbReference>
<dbReference type="InterPro" id="IPR018062">
    <property type="entry name" value="HTH_AraC-typ_CS"/>
</dbReference>
<keyword evidence="6" id="KW-1185">Reference proteome</keyword>
<protein>
    <submittedName>
        <fullName evidence="5">Helix-turn-helix transcriptional regulator</fullName>
    </submittedName>
</protein>
<dbReference type="PROSITE" id="PS01124">
    <property type="entry name" value="HTH_ARAC_FAMILY_2"/>
    <property type="match status" value="1"/>
</dbReference>
<reference evidence="5 6" key="1">
    <citation type="submission" date="2021-06" db="EMBL/GenBank/DDBJ databases">
        <title>Enterococcus alishanensis sp. nov., a novel lactic acid bacterium isolated from fresh coffee beans.</title>
        <authorList>
            <person name="Chen Y.-S."/>
        </authorList>
    </citation>
    <scope>NUCLEOTIDE SEQUENCE [LARGE SCALE GENOMIC DNA]</scope>
    <source>
        <strain evidence="5 6">ALS3</strain>
    </source>
</reference>
<evidence type="ECO:0000256" key="3">
    <source>
        <dbReference type="ARBA" id="ARBA00023163"/>
    </source>
</evidence>
<organism evidence="5 6">
    <name type="scientific">Enterococcus alishanensis</name>
    <dbReference type="NCBI Taxonomy" id="1303817"/>
    <lineage>
        <taxon>Bacteria</taxon>
        <taxon>Bacillati</taxon>
        <taxon>Bacillota</taxon>
        <taxon>Bacilli</taxon>
        <taxon>Lactobacillales</taxon>
        <taxon>Enterococcaceae</taxon>
        <taxon>Enterococcus</taxon>
    </lineage>
</organism>